<evidence type="ECO:0000256" key="1">
    <source>
        <dbReference type="ARBA" id="ARBA00024322"/>
    </source>
</evidence>
<evidence type="ECO:0000313" key="6">
    <source>
        <dbReference type="Proteomes" id="UP000772181"/>
    </source>
</evidence>
<evidence type="ECO:0000259" key="4">
    <source>
        <dbReference type="PROSITE" id="PS51930"/>
    </source>
</evidence>
<dbReference type="PANTHER" id="PTHR33941:SF11">
    <property type="entry name" value="BACTERIAL MICROCOMPARTMENT SHELL PROTEIN PDUJ"/>
    <property type="match status" value="1"/>
</dbReference>
<dbReference type="GO" id="GO:0031469">
    <property type="term" value="C:bacterial microcompartment"/>
    <property type="evidence" value="ECO:0007669"/>
    <property type="project" value="UniProtKB-SubCell"/>
</dbReference>
<evidence type="ECO:0000256" key="2">
    <source>
        <dbReference type="ARBA" id="ARBA00024446"/>
    </source>
</evidence>
<sequence>MAQASLGLIETRGFVGLIEAADAILKAANVRVVKYEKVGGGWLAICVIGDVGAVKVAVEAGMAAAQRVGEAKSSVIANPTRDLSSFLGIDELMR</sequence>
<reference evidence="5" key="1">
    <citation type="submission" date="2020-07" db="EMBL/GenBank/DDBJ databases">
        <title>Huge and variable diversity of episymbiotic CPR bacteria and DPANN archaea in groundwater ecosystems.</title>
        <authorList>
            <person name="He C.Y."/>
            <person name="Keren R."/>
            <person name="Whittaker M."/>
            <person name="Farag I.F."/>
            <person name="Doudna J."/>
            <person name="Cate J.H.D."/>
            <person name="Banfield J.F."/>
        </authorList>
    </citation>
    <scope>NUCLEOTIDE SEQUENCE</scope>
    <source>
        <strain evidence="5">NC_groundwater_1482_Ag_S-0.65um_47_24</strain>
    </source>
</reference>
<evidence type="ECO:0000256" key="3">
    <source>
        <dbReference type="PROSITE-ProRule" id="PRU01278"/>
    </source>
</evidence>
<dbReference type="CDD" id="cd07045">
    <property type="entry name" value="BMC_CcmK_like"/>
    <property type="match status" value="1"/>
</dbReference>
<protein>
    <submittedName>
        <fullName evidence="5">BMC domain-containing protein</fullName>
    </submittedName>
</protein>
<dbReference type="SUPFAM" id="SSF143414">
    <property type="entry name" value="CcmK-like"/>
    <property type="match status" value="1"/>
</dbReference>
<dbReference type="InterPro" id="IPR044872">
    <property type="entry name" value="CcmK/CsoS1_BMC"/>
</dbReference>
<dbReference type="InterPro" id="IPR050575">
    <property type="entry name" value="BMC_shell"/>
</dbReference>
<evidence type="ECO:0000313" key="5">
    <source>
        <dbReference type="EMBL" id="MBI4595034.1"/>
    </source>
</evidence>
<dbReference type="InterPro" id="IPR000249">
    <property type="entry name" value="BMC_dom"/>
</dbReference>
<dbReference type="Proteomes" id="UP000772181">
    <property type="component" value="Unassembled WGS sequence"/>
</dbReference>
<organism evidence="5 6">
    <name type="scientific">Tectimicrobiota bacterium</name>
    <dbReference type="NCBI Taxonomy" id="2528274"/>
    <lineage>
        <taxon>Bacteria</taxon>
        <taxon>Pseudomonadati</taxon>
        <taxon>Nitrospinota/Tectimicrobiota group</taxon>
        <taxon>Candidatus Tectimicrobiota</taxon>
    </lineage>
</organism>
<name>A0A933LPV1_UNCTE</name>
<comment type="similarity">
    <text evidence="3">Belongs to the bacterial microcompartments protein family.</text>
</comment>
<keyword evidence="2" id="KW-1283">Bacterial microcompartment</keyword>
<gene>
    <name evidence="5" type="ORF">HY730_01495</name>
</gene>
<feature type="domain" description="BMC" evidence="4">
    <location>
        <begin position="5"/>
        <end position="88"/>
    </location>
</feature>
<comment type="caution">
    <text evidence="5">The sequence shown here is derived from an EMBL/GenBank/DDBJ whole genome shotgun (WGS) entry which is preliminary data.</text>
</comment>
<comment type="subcellular location">
    <subcellularLocation>
        <location evidence="1">Bacterial microcompartment</location>
    </subcellularLocation>
</comment>
<dbReference type="InterPro" id="IPR037233">
    <property type="entry name" value="CcmK-like_sf"/>
</dbReference>
<dbReference type="PROSITE" id="PS51930">
    <property type="entry name" value="BMC_2"/>
    <property type="match status" value="1"/>
</dbReference>
<dbReference type="AlphaFoldDB" id="A0A933LPV1"/>
<dbReference type="EMBL" id="JACQWF010000069">
    <property type="protein sequence ID" value="MBI4595034.1"/>
    <property type="molecule type" value="Genomic_DNA"/>
</dbReference>
<accession>A0A933LPV1</accession>
<proteinExistence type="inferred from homology"/>
<dbReference type="Pfam" id="PF00936">
    <property type="entry name" value="BMC"/>
    <property type="match status" value="1"/>
</dbReference>
<dbReference type="SMART" id="SM00877">
    <property type="entry name" value="BMC"/>
    <property type="match status" value="1"/>
</dbReference>
<dbReference type="PANTHER" id="PTHR33941">
    <property type="entry name" value="PROPANEDIOL UTILIZATION PROTEIN PDUA"/>
    <property type="match status" value="1"/>
</dbReference>
<dbReference type="Gene3D" id="3.30.70.1710">
    <property type="match status" value="1"/>
</dbReference>